<feature type="region of interest" description="Disordered" evidence="1">
    <location>
        <begin position="319"/>
        <end position="339"/>
    </location>
</feature>
<feature type="compositionally biased region" description="Polar residues" evidence="1">
    <location>
        <begin position="394"/>
        <end position="405"/>
    </location>
</feature>
<evidence type="ECO:0000256" key="1">
    <source>
        <dbReference type="SAM" id="MobiDB-lite"/>
    </source>
</evidence>
<reference evidence="3" key="1">
    <citation type="submission" date="2023-06" db="EMBL/GenBank/DDBJ databases">
        <title>Genome-scale phylogeny and comparative genomics of the fungal order Sordariales.</title>
        <authorList>
            <consortium name="Lawrence Berkeley National Laboratory"/>
            <person name="Hensen N."/>
            <person name="Bonometti L."/>
            <person name="Westerberg I."/>
            <person name="Brannstrom I.O."/>
            <person name="Guillou S."/>
            <person name="Cros-Aarteil S."/>
            <person name="Calhoun S."/>
            <person name="Haridas S."/>
            <person name="Kuo A."/>
            <person name="Mondo S."/>
            <person name="Pangilinan J."/>
            <person name="Riley R."/>
            <person name="Labutti K."/>
            <person name="Andreopoulos B."/>
            <person name="Lipzen A."/>
            <person name="Chen C."/>
            <person name="Yanf M."/>
            <person name="Daum C."/>
            <person name="Ng V."/>
            <person name="Clum A."/>
            <person name="Steindorff A."/>
            <person name="Ohm R."/>
            <person name="Martin F."/>
            <person name="Silar P."/>
            <person name="Natvig D."/>
            <person name="Lalanne C."/>
            <person name="Gautier V."/>
            <person name="Ament-Velasquez S.L."/>
            <person name="Kruys A."/>
            <person name="Hutchinson M.I."/>
            <person name="Powell A.J."/>
            <person name="Barry K."/>
            <person name="Miller A.N."/>
            <person name="Grigoriev I.V."/>
            <person name="Debuchy R."/>
            <person name="Gladieux P."/>
            <person name="Thoren M.H."/>
            <person name="Johannesson H."/>
        </authorList>
    </citation>
    <scope>NUCLEOTIDE SEQUENCE</scope>
    <source>
        <strain evidence="3">CBS 540.89</strain>
    </source>
</reference>
<name>A0AA40BM71_9PEZI</name>
<keyword evidence="4" id="KW-1185">Reference proteome</keyword>
<accession>A0AA40BM71</accession>
<evidence type="ECO:0000313" key="4">
    <source>
        <dbReference type="Proteomes" id="UP001172159"/>
    </source>
</evidence>
<dbReference type="InterPro" id="IPR045518">
    <property type="entry name" value="2EXR"/>
</dbReference>
<protein>
    <recommendedName>
        <fullName evidence="2">2EXR domain-containing protein</fullName>
    </recommendedName>
</protein>
<feature type="region of interest" description="Disordered" evidence="1">
    <location>
        <begin position="369"/>
        <end position="406"/>
    </location>
</feature>
<feature type="domain" description="2EXR" evidence="2">
    <location>
        <begin position="41"/>
        <end position="115"/>
    </location>
</feature>
<comment type="caution">
    <text evidence="3">The sequence shown here is derived from an EMBL/GenBank/DDBJ whole genome shotgun (WGS) entry which is preliminary data.</text>
</comment>
<gene>
    <name evidence="3" type="ORF">B0T21DRAFT_333295</name>
</gene>
<sequence length="531" mass="59947">MMASSAANTANQQLPGAQNGPYKYLRLHMDRTVPSIPAWRFTRFPELPDELQVIIWEMALESELKKVPRIIPVHSFLPPVGEIHGMARVLAQTCIKSREVALKCLDECTLHEKKHQFYSETPEDLHSSESSLRATAQLPHRRLPPIALETPSTTCRAICTDRLKNPLHNHVHIDRDYLLFTGNASKLLRLDRLDAQSYVYGVQKIMVPSTVLWSLFSHSMFGDLDLRQNLVKNVTEVVILLPIDMTVLCHPSLSDPGRCPSLSTSGFLARVLKDGILKENQRWAQASEVPYKLIRFWTDEEMDAFAASCLEREKYQPWNHDLSSSNNQNPPANNNQHPLLTTIQNQGSNVNQNLTNLMNILQQNGFLSSSGPLHHSTATPSNPASSPNMPSPFVSGTTTPTNSEPSVGLANVFRDMQETNTFLYGLFQCWKELFTGRDEEKVPVVRFAHVKGSETDQNLRPFLTRFNGMPEKEYGLDWKDYIPVQAAEEIRSQVLGRALPLTNVKMGERYSSSGEFEVETVNPRPRGMMMN</sequence>
<evidence type="ECO:0000259" key="2">
    <source>
        <dbReference type="Pfam" id="PF20150"/>
    </source>
</evidence>
<dbReference type="EMBL" id="JAUKTV010000006">
    <property type="protein sequence ID" value="KAK0736703.1"/>
    <property type="molecule type" value="Genomic_DNA"/>
</dbReference>
<feature type="compositionally biased region" description="Low complexity" evidence="1">
    <location>
        <begin position="376"/>
        <end position="392"/>
    </location>
</feature>
<proteinExistence type="predicted"/>
<evidence type="ECO:0000313" key="3">
    <source>
        <dbReference type="EMBL" id="KAK0736703.1"/>
    </source>
</evidence>
<feature type="compositionally biased region" description="Low complexity" evidence="1">
    <location>
        <begin position="322"/>
        <end position="339"/>
    </location>
</feature>
<organism evidence="3 4">
    <name type="scientific">Apiosordaria backusii</name>
    <dbReference type="NCBI Taxonomy" id="314023"/>
    <lineage>
        <taxon>Eukaryota</taxon>
        <taxon>Fungi</taxon>
        <taxon>Dikarya</taxon>
        <taxon>Ascomycota</taxon>
        <taxon>Pezizomycotina</taxon>
        <taxon>Sordariomycetes</taxon>
        <taxon>Sordariomycetidae</taxon>
        <taxon>Sordariales</taxon>
        <taxon>Lasiosphaeriaceae</taxon>
        <taxon>Apiosordaria</taxon>
    </lineage>
</organism>
<dbReference type="Pfam" id="PF20150">
    <property type="entry name" value="2EXR"/>
    <property type="match status" value="1"/>
</dbReference>
<dbReference type="Proteomes" id="UP001172159">
    <property type="component" value="Unassembled WGS sequence"/>
</dbReference>
<dbReference type="AlphaFoldDB" id="A0AA40BM71"/>